<dbReference type="EMBL" id="CP009922">
    <property type="protein sequence ID" value="AKG46015.1"/>
    <property type="molecule type" value="Genomic_DNA"/>
</dbReference>
<reference evidence="2" key="1">
    <citation type="submission" date="2019-08" db="EMBL/GenBank/DDBJ databases">
        <title>Complete genome sequence of a mangrove-derived Streptomyces xiamenensis.</title>
        <authorList>
            <person name="Xu J."/>
        </authorList>
    </citation>
    <scope>NUCLEOTIDE SEQUENCE</scope>
    <source>
        <strain evidence="2">318</strain>
    </source>
</reference>
<name>A0A0F7G089_9ACTN</name>
<accession>A0A0F7G089</accession>
<dbReference type="HOGENOM" id="CLU_081588_1_0_11"/>
<dbReference type="AlphaFoldDB" id="A0A0F7G089"/>
<dbReference type="Gene3D" id="1.10.520.40">
    <property type="entry name" value="CRISPR-associated protein Cse2"/>
    <property type="match status" value="1"/>
</dbReference>
<evidence type="ECO:0000313" key="3">
    <source>
        <dbReference type="Proteomes" id="UP000034034"/>
    </source>
</evidence>
<dbReference type="STRING" id="408015.SXIM_46310"/>
<gene>
    <name evidence="2" type="ORF">SXIM_46310</name>
</gene>
<dbReference type="PATRIC" id="fig|408015.6.peg.4687"/>
<evidence type="ECO:0000256" key="1">
    <source>
        <dbReference type="SAM" id="MobiDB-lite"/>
    </source>
</evidence>
<dbReference type="Proteomes" id="UP000034034">
    <property type="component" value="Chromosome"/>
</dbReference>
<feature type="region of interest" description="Disordered" evidence="1">
    <location>
        <begin position="1"/>
        <end position="41"/>
    </location>
</feature>
<dbReference type="NCBIfam" id="TIGR02548">
    <property type="entry name" value="casB_cse2"/>
    <property type="match status" value="1"/>
</dbReference>
<dbReference type="KEGG" id="sxi:SXIM_46310"/>
<organism evidence="2 3">
    <name type="scientific">Streptomyces xiamenensis</name>
    <dbReference type="NCBI Taxonomy" id="408015"/>
    <lineage>
        <taxon>Bacteria</taxon>
        <taxon>Bacillati</taxon>
        <taxon>Actinomycetota</taxon>
        <taxon>Actinomycetes</taxon>
        <taxon>Kitasatosporales</taxon>
        <taxon>Streptomycetaceae</taxon>
        <taxon>Streptomyces</taxon>
    </lineage>
</organism>
<keyword evidence="3" id="KW-1185">Reference proteome</keyword>
<dbReference type="InterPro" id="IPR038287">
    <property type="entry name" value="Cse2_sf"/>
</dbReference>
<feature type="compositionally biased region" description="Low complexity" evidence="1">
    <location>
        <begin position="24"/>
        <end position="41"/>
    </location>
</feature>
<dbReference type="Pfam" id="PF09485">
    <property type="entry name" value="CRISPR_Cse2"/>
    <property type="match status" value="1"/>
</dbReference>
<evidence type="ECO:0000313" key="2">
    <source>
        <dbReference type="EMBL" id="AKG46015.1"/>
    </source>
</evidence>
<dbReference type="RefSeq" id="WP_046725012.1">
    <property type="nucleotide sequence ID" value="NZ_CP009922.3"/>
</dbReference>
<proteinExistence type="predicted"/>
<sequence length="226" mass="24743">MTTDATHIAGVPDATDTPHALTLPSPASGAADTAAPAAGDTTEQTVRYWNRYVTAGGTWRRHSAGRPTSPPGEDLATMRLGLAQSVGEIFSLWPFYTTPCDGRIPALLEAEHAALALYGLHQQSRRDPMHRPRVGLGTALANLRHSGRFGAEALDRRVDAAANATSVAALRHQLRGLVTQLRTGGQPLDYDMLLGDLHDWRLPDRRRRVRRRWGLEYYAGRPEPRG</sequence>
<dbReference type="InterPro" id="IPR013382">
    <property type="entry name" value="CRISPR-assoc_prot_Cse2"/>
</dbReference>
<protein>
    <submittedName>
        <fullName evidence="2">Crispr-associated cse2 family</fullName>
    </submittedName>
</protein>